<protein>
    <submittedName>
        <fullName evidence="1">Uncharacterized protein</fullName>
    </submittedName>
</protein>
<dbReference type="Proteomes" id="UP000216035">
    <property type="component" value="Unassembled WGS sequence"/>
</dbReference>
<dbReference type="PANTHER" id="PTHR31005">
    <property type="entry name" value="DUF4139 DOMAIN-CONTAINING PROTEIN"/>
    <property type="match status" value="1"/>
</dbReference>
<keyword evidence="2" id="KW-1185">Reference proteome</keyword>
<dbReference type="EMBL" id="NOXX01000228">
    <property type="protein sequence ID" value="OYQ38440.1"/>
    <property type="molecule type" value="Genomic_DNA"/>
</dbReference>
<comment type="caution">
    <text evidence="1">The sequence shown here is derived from an EMBL/GenBank/DDBJ whole genome shotgun (WGS) entry which is preliminary data.</text>
</comment>
<accession>A0A255ZCW4</accession>
<evidence type="ECO:0000313" key="2">
    <source>
        <dbReference type="Proteomes" id="UP000216035"/>
    </source>
</evidence>
<sequence>MQLPKLDKAAYLNAEIRDWQNYNLLPGAVNLYFEGTYLGQSFLNVEQASDTLSVSLGRDKAIVIDRVKRQDFTKKQFLSSNKTERNGFDISVKNNKKQAI</sequence>
<dbReference type="AlphaFoldDB" id="A0A255ZCW4"/>
<dbReference type="InterPro" id="IPR011935">
    <property type="entry name" value="CHP02231"/>
</dbReference>
<evidence type="ECO:0000313" key="1">
    <source>
        <dbReference type="EMBL" id="OYQ38440.1"/>
    </source>
</evidence>
<dbReference type="PANTHER" id="PTHR31005:SF8">
    <property type="entry name" value="DUF4139 DOMAIN-CONTAINING PROTEIN"/>
    <property type="match status" value="1"/>
</dbReference>
<reference evidence="1 2" key="1">
    <citation type="submission" date="2017-07" db="EMBL/GenBank/DDBJ databases">
        <title>Flavobacterium cyanobacteriorum sp. nov., isolated from cyanobacterial aggregates in a eutrophic lake.</title>
        <authorList>
            <person name="Cai H."/>
        </authorList>
    </citation>
    <scope>NUCLEOTIDE SEQUENCE [LARGE SCALE GENOMIC DNA]</scope>
    <source>
        <strain evidence="1 2">TH167</strain>
    </source>
</reference>
<gene>
    <name evidence="1" type="ORF">CHX27_14880</name>
</gene>
<organism evidence="1 2">
    <name type="scientific">Flavobacterium aurantiibacter</name>
    <dbReference type="NCBI Taxonomy" id="2023067"/>
    <lineage>
        <taxon>Bacteria</taxon>
        <taxon>Pseudomonadati</taxon>
        <taxon>Bacteroidota</taxon>
        <taxon>Flavobacteriia</taxon>
        <taxon>Flavobacteriales</taxon>
        <taxon>Flavobacteriaceae</taxon>
        <taxon>Flavobacterium</taxon>
    </lineage>
</organism>
<feature type="non-terminal residue" evidence="1">
    <location>
        <position position="100"/>
    </location>
</feature>
<proteinExistence type="predicted"/>
<name>A0A255ZCW4_9FLAO</name>